<proteinExistence type="predicted"/>
<evidence type="ECO:0000313" key="2">
    <source>
        <dbReference type="Proteomes" id="UP001208689"/>
    </source>
</evidence>
<accession>A0ABY6HNJ3</accession>
<dbReference type="EMBL" id="CP104013">
    <property type="protein sequence ID" value="UYP45086.1"/>
    <property type="molecule type" value="Genomic_DNA"/>
</dbReference>
<reference evidence="1" key="1">
    <citation type="submission" date="2022-09" db="EMBL/GenBank/DDBJ databases">
        <title>Actin cytoskeleton and complex cell architecture in an #Asgard archaeon.</title>
        <authorList>
            <person name="Ponce Toledo R.I."/>
            <person name="Schleper C."/>
            <person name="Rodrigues Oliveira T."/>
            <person name="Wollweber F."/>
            <person name="Xu J."/>
            <person name="Rittmann S."/>
            <person name="Klingl A."/>
            <person name="Pilhofer M."/>
        </authorList>
    </citation>
    <scope>NUCLEOTIDE SEQUENCE</scope>
    <source>
        <strain evidence="1">B-35</strain>
    </source>
</reference>
<protein>
    <submittedName>
        <fullName evidence="1">Uncharacterized protein</fullName>
    </submittedName>
</protein>
<sequence length="206" mass="24609">MEKDLPFLKIQIVTTTDTTRSKFDILEEFRKDLENTYGISVNLNETIDGHSLTIQFSSKNLYLTAYERDMSIYTCILENVNSGYLDLEDYFKEATLIQKPKQENSFAFDKNYIVLKYTSNWKDPMRRNYQLTTRVDKLFGIQSAIEEVEDGFLKFYRRREDFEDSKLDNLSRKGWEKWFQLKGISLNSRFALQFFEIVEKRKLLKD</sequence>
<gene>
    <name evidence="1" type="ORF">NEF87_001371</name>
</gene>
<dbReference type="Proteomes" id="UP001208689">
    <property type="component" value="Chromosome"/>
</dbReference>
<keyword evidence="2" id="KW-1185">Reference proteome</keyword>
<organism evidence="1 2">
    <name type="scientific">Candidatus Lokiarchaeum ossiferum</name>
    <dbReference type="NCBI Taxonomy" id="2951803"/>
    <lineage>
        <taxon>Archaea</taxon>
        <taxon>Promethearchaeati</taxon>
        <taxon>Promethearchaeota</taxon>
        <taxon>Promethearchaeia</taxon>
        <taxon>Promethearchaeales</taxon>
        <taxon>Promethearchaeaceae</taxon>
        <taxon>Candidatus Lokiarchaeum</taxon>
    </lineage>
</organism>
<name>A0ABY6HNJ3_9ARCH</name>
<evidence type="ECO:0000313" key="1">
    <source>
        <dbReference type="EMBL" id="UYP45086.1"/>
    </source>
</evidence>